<keyword evidence="1" id="KW-0472">Membrane</keyword>
<accession>A0A399SSS4</accession>
<dbReference type="InterPro" id="IPR025665">
    <property type="entry name" value="Beta-barrel_OMP_2"/>
</dbReference>
<evidence type="ECO:0000313" key="3">
    <source>
        <dbReference type="EMBL" id="RIJ46890.1"/>
    </source>
</evidence>
<dbReference type="Proteomes" id="UP000265926">
    <property type="component" value="Unassembled WGS sequence"/>
</dbReference>
<keyword evidence="1" id="KW-1133">Transmembrane helix</keyword>
<evidence type="ECO:0000256" key="1">
    <source>
        <dbReference type="SAM" id="Phobius"/>
    </source>
</evidence>
<comment type="caution">
    <text evidence="3">The sequence shown here is derived from an EMBL/GenBank/DDBJ whole genome shotgun (WGS) entry which is preliminary data.</text>
</comment>
<name>A0A399SSS4_9BACT</name>
<protein>
    <submittedName>
        <fullName evidence="3">PorT family protein</fullName>
    </submittedName>
</protein>
<dbReference type="SUPFAM" id="SSF56925">
    <property type="entry name" value="OMPA-like"/>
    <property type="match status" value="1"/>
</dbReference>
<feature type="domain" description="Outer membrane protein beta-barrel" evidence="2">
    <location>
        <begin position="229"/>
        <end position="455"/>
    </location>
</feature>
<keyword evidence="4" id="KW-1185">Reference proteome</keyword>
<dbReference type="RefSeq" id="WP_119439206.1">
    <property type="nucleotide sequence ID" value="NZ_QWGR01000011.1"/>
</dbReference>
<feature type="transmembrane region" description="Helical" evidence="1">
    <location>
        <begin position="43"/>
        <end position="65"/>
    </location>
</feature>
<dbReference type="AlphaFoldDB" id="A0A399SSS4"/>
<reference evidence="3 4" key="1">
    <citation type="submission" date="2018-08" db="EMBL/GenBank/DDBJ databases">
        <title>Pallidiluteibacterium maritimus gen. nov., sp. nov., isolated from coastal sediment.</title>
        <authorList>
            <person name="Zhou L.Y."/>
        </authorList>
    </citation>
    <scope>NUCLEOTIDE SEQUENCE [LARGE SCALE GENOMIC DNA]</scope>
    <source>
        <strain evidence="3 4">XSD2</strain>
    </source>
</reference>
<proteinExistence type="predicted"/>
<dbReference type="InterPro" id="IPR011250">
    <property type="entry name" value="OMP/PagP_B-barrel"/>
</dbReference>
<gene>
    <name evidence="3" type="ORF">D1614_17175</name>
</gene>
<dbReference type="Pfam" id="PF13568">
    <property type="entry name" value="OMP_b-brl_2"/>
    <property type="match status" value="1"/>
</dbReference>
<dbReference type="OrthoDB" id="1113942at2"/>
<organism evidence="3 4">
    <name type="scientific">Maribellus luteus</name>
    <dbReference type="NCBI Taxonomy" id="2305463"/>
    <lineage>
        <taxon>Bacteria</taxon>
        <taxon>Pseudomonadati</taxon>
        <taxon>Bacteroidota</taxon>
        <taxon>Bacteroidia</taxon>
        <taxon>Marinilabiliales</taxon>
        <taxon>Prolixibacteraceae</taxon>
        <taxon>Maribellus</taxon>
    </lineage>
</organism>
<dbReference type="EMBL" id="QWGR01000011">
    <property type="protein sequence ID" value="RIJ46890.1"/>
    <property type="molecule type" value="Genomic_DNA"/>
</dbReference>
<sequence length="478" mass="52708">MNDKINRDQLIRDKFENFSVEPSAHIWTNIQEQITAKRKRTRMIYVGWISAAAVVVFAFIAGWLMNDRADSSSREMLSEQVVVQPVETAPENANKKPITDNEEVSSGEADLIPETVTEITENRPAALLVAENPVREEDKKLVLTETVERVSYSMLQSIRGFAKVENELTLAQKHDVSSDDEKTQTVDEISEADRLLIAANAKDYNKKSHSESAWIIGANVAPGYASHKTSYSNQYARNLNYDSSEGSGNVGGGLSVQYKTNDRLRLETGVYYSKNGMKSGSASSDLLYSASPSHDYTTGQPENVTGEDKFTNAVELRRGDILMNTAAGVVNITQTPANATLVSSNTLETGGYSSVISTEGRFSQNFDFVEIPLYLRYNVYDKKIGVDIMGGINAGLVVGNNAYIESNGSRQRIGSTEDISTLNIAGTVGVGLNYAISKHISLAVEPRFNYYLNSINTNPDVVYKPYRLGLHTGIYYQF</sequence>
<evidence type="ECO:0000313" key="4">
    <source>
        <dbReference type="Proteomes" id="UP000265926"/>
    </source>
</evidence>
<keyword evidence="1" id="KW-0812">Transmembrane</keyword>
<evidence type="ECO:0000259" key="2">
    <source>
        <dbReference type="Pfam" id="PF13568"/>
    </source>
</evidence>